<dbReference type="PANTHER" id="PTHR43649">
    <property type="entry name" value="ARABINOSE-BINDING PROTEIN-RELATED"/>
    <property type="match status" value="1"/>
</dbReference>
<accession>A0A318SEX4</accession>
<dbReference type="EMBL" id="QJSX01000014">
    <property type="protein sequence ID" value="PYE51899.1"/>
    <property type="molecule type" value="Genomic_DNA"/>
</dbReference>
<feature type="signal peptide" evidence="5">
    <location>
        <begin position="1"/>
        <end position="20"/>
    </location>
</feature>
<feature type="chain" id="PRO_5016285324" evidence="5">
    <location>
        <begin position="21"/>
        <end position="411"/>
    </location>
</feature>
<reference evidence="6 7" key="1">
    <citation type="submission" date="2018-06" db="EMBL/GenBank/DDBJ databases">
        <title>Genomic Encyclopedia of Type Strains, Phase IV (KMG-IV): sequencing the most valuable type-strain genomes for metagenomic binning, comparative biology and taxonomic classification.</title>
        <authorList>
            <person name="Goeker M."/>
        </authorList>
    </citation>
    <scope>NUCLEOTIDE SEQUENCE [LARGE SCALE GENOMIC DNA]</scope>
    <source>
        <strain evidence="6 7">DSM 18048</strain>
    </source>
</reference>
<dbReference type="GO" id="GO:0030313">
    <property type="term" value="C:cell envelope"/>
    <property type="evidence" value="ECO:0007669"/>
    <property type="project" value="UniProtKB-SubCell"/>
</dbReference>
<dbReference type="CDD" id="cd14748">
    <property type="entry name" value="PBP2_UgpB"/>
    <property type="match status" value="1"/>
</dbReference>
<dbReference type="RefSeq" id="WP_110887924.1">
    <property type="nucleotide sequence ID" value="NZ_QJSX01000014.1"/>
</dbReference>
<comment type="similarity">
    <text evidence="2">Belongs to the bacterial solute-binding protein 1 family.</text>
</comment>
<comment type="caution">
    <text evidence="6">The sequence shown here is derived from an EMBL/GenBank/DDBJ whole genome shotgun (WGS) entry which is preliminary data.</text>
</comment>
<organism evidence="6 7">
    <name type="scientific">Deinococcus yavapaiensis KR-236</name>
    <dbReference type="NCBI Taxonomy" id="694435"/>
    <lineage>
        <taxon>Bacteria</taxon>
        <taxon>Thermotogati</taxon>
        <taxon>Deinococcota</taxon>
        <taxon>Deinococci</taxon>
        <taxon>Deinococcales</taxon>
        <taxon>Deinococcaceae</taxon>
        <taxon>Deinococcus</taxon>
    </lineage>
</organism>
<protein>
    <submittedName>
        <fullName evidence="6">Carbohydrate ABC transporter substrate-binding protein (CUT1 family)</fullName>
    </submittedName>
</protein>
<evidence type="ECO:0000256" key="4">
    <source>
        <dbReference type="ARBA" id="ARBA00022729"/>
    </source>
</evidence>
<dbReference type="SUPFAM" id="SSF53850">
    <property type="entry name" value="Periplasmic binding protein-like II"/>
    <property type="match status" value="1"/>
</dbReference>
<dbReference type="InterPro" id="IPR006059">
    <property type="entry name" value="SBP"/>
</dbReference>
<dbReference type="Proteomes" id="UP000248326">
    <property type="component" value="Unassembled WGS sequence"/>
</dbReference>
<proteinExistence type="inferred from homology"/>
<evidence type="ECO:0000256" key="5">
    <source>
        <dbReference type="SAM" id="SignalP"/>
    </source>
</evidence>
<evidence type="ECO:0000313" key="7">
    <source>
        <dbReference type="Proteomes" id="UP000248326"/>
    </source>
</evidence>
<evidence type="ECO:0000256" key="2">
    <source>
        <dbReference type="ARBA" id="ARBA00008520"/>
    </source>
</evidence>
<dbReference type="PANTHER" id="PTHR43649:SF31">
    <property type="entry name" value="SN-GLYCEROL-3-PHOSPHATE-BINDING PERIPLASMIC PROTEIN UGPB"/>
    <property type="match status" value="1"/>
</dbReference>
<keyword evidence="4 5" id="KW-0732">Signal</keyword>
<evidence type="ECO:0000256" key="3">
    <source>
        <dbReference type="ARBA" id="ARBA00022448"/>
    </source>
</evidence>
<dbReference type="Pfam" id="PF13416">
    <property type="entry name" value="SBP_bac_8"/>
    <property type="match status" value="1"/>
</dbReference>
<evidence type="ECO:0000256" key="1">
    <source>
        <dbReference type="ARBA" id="ARBA00004196"/>
    </source>
</evidence>
<dbReference type="Gene3D" id="3.40.190.10">
    <property type="entry name" value="Periplasmic binding protein-like II"/>
    <property type="match status" value="1"/>
</dbReference>
<dbReference type="InterPro" id="IPR050490">
    <property type="entry name" value="Bact_solute-bd_prot1"/>
</dbReference>
<name>A0A318SEX4_9DEIO</name>
<keyword evidence="7" id="KW-1185">Reference proteome</keyword>
<keyword evidence="3" id="KW-0813">Transport</keyword>
<dbReference type="AlphaFoldDB" id="A0A318SEX4"/>
<dbReference type="OrthoDB" id="383937at2"/>
<sequence>MKKIVLLGLALSTLVGVASAQNVTIKINGYGGTDPAVVGDLINRFVKPAVAKDNITVVYEPLQGDYNQSLTNLLSAGNAGDVFYLPGETVQAFAATNRLLPLNGLVSSTPFLAALNRTFTVNGKLYAIAKDTNSLAIVYNKDIFDEAKVAYPNANDTWTTFADKLRKVRQALGNDYYGICFPADYARMGAFAFAAGWRPFDSQGRTNVNTASFRRAFDFYTGLVKDKTAIQPSDLSEGWSGGCFAKGKVAAAIEGNWIVNFLRDSAPNLKYGTAPLPKDPTTNRRGNFLYTVGWAINANTKNKDAAVKVLQALTSVQAQTYILEQGLALPSRSALQRNAFFTKNTPESQAANIIFRGSSDGNVQTYSAGRYTLNDFQRPINEALTSVMTGQATTAQALQRLQTALNTLQRR</sequence>
<gene>
    <name evidence="6" type="ORF">DES52_114100</name>
</gene>
<evidence type="ECO:0000313" key="6">
    <source>
        <dbReference type="EMBL" id="PYE51899.1"/>
    </source>
</evidence>
<comment type="subcellular location">
    <subcellularLocation>
        <location evidence="1">Cell envelope</location>
    </subcellularLocation>
</comment>